<dbReference type="AlphaFoldDB" id="A0A2W4WE81"/>
<name>A0A2W4WE81_9CYAN</name>
<dbReference type="Proteomes" id="UP000249081">
    <property type="component" value="Unassembled WGS sequence"/>
</dbReference>
<reference evidence="1 2" key="2">
    <citation type="submission" date="2018-06" db="EMBL/GenBank/DDBJ databases">
        <title>Metagenomic assembly of (sub)arctic Cyanobacteria and their associated microbiome from non-axenic cultures.</title>
        <authorList>
            <person name="Baurain D."/>
        </authorList>
    </citation>
    <scope>NUCLEOTIDE SEQUENCE [LARGE SCALE GENOMIC DNA]</scope>
    <source>
        <strain evidence="1">ULC041bin1</strain>
    </source>
</reference>
<sequence>MKVSSGSPSPLETLRERPLGEGLGVRAKTTVFNMDLVYTQSSSGSIVFPQAELHFWTWM</sequence>
<evidence type="ECO:0000313" key="1">
    <source>
        <dbReference type="EMBL" id="PZO40179.1"/>
    </source>
</evidence>
<evidence type="ECO:0000313" key="2">
    <source>
        <dbReference type="Proteomes" id="UP000249081"/>
    </source>
</evidence>
<gene>
    <name evidence="1" type="ORF">DCF17_12310</name>
</gene>
<accession>A0A2W4WE81</accession>
<proteinExistence type="predicted"/>
<organism evidence="1 2">
    <name type="scientific">Shackletoniella antarctica</name>
    <dbReference type="NCBI Taxonomy" id="268115"/>
    <lineage>
        <taxon>Bacteria</taxon>
        <taxon>Bacillati</taxon>
        <taxon>Cyanobacteriota</taxon>
        <taxon>Cyanophyceae</taxon>
        <taxon>Oculatellales</taxon>
        <taxon>Oculatellaceae</taxon>
        <taxon>Shackletoniella</taxon>
    </lineage>
</organism>
<dbReference type="EMBL" id="QBMN01000078">
    <property type="protein sequence ID" value="PZO40179.1"/>
    <property type="molecule type" value="Genomic_DNA"/>
</dbReference>
<reference evidence="2" key="1">
    <citation type="submission" date="2018-04" db="EMBL/GenBank/DDBJ databases">
        <authorList>
            <person name="Cornet L."/>
        </authorList>
    </citation>
    <scope>NUCLEOTIDE SEQUENCE [LARGE SCALE GENOMIC DNA]</scope>
</reference>
<comment type="caution">
    <text evidence="1">The sequence shown here is derived from an EMBL/GenBank/DDBJ whole genome shotgun (WGS) entry which is preliminary data.</text>
</comment>
<protein>
    <submittedName>
        <fullName evidence="1">Uncharacterized protein</fullName>
    </submittedName>
</protein>